<sequence>MAEPATPSRWLPRRAWEGVLAGGHFGKADETGVMVQTREALGIATLIAGEDGHAALGAAMHERFGLTLPQAPIAVRSGGRQLVWTGPGQWLLIADSRKGFRDDLAKLAGLAAIADQSNGRAVLSLSGPHVRDLLAKGVMLDLHPAAFLVGTAASTSIAYLGVTLWRSIDGPEGPVFEIMAARSMAGSFWSWLSASAGEFGYAVTTGRASSADRG</sequence>
<evidence type="ECO:0000313" key="1">
    <source>
        <dbReference type="EMBL" id="UZF85148.1"/>
    </source>
</evidence>
<name>A0A9E7ZHV3_9HYPH</name>
<gene>
    <name evidence="1" type="ORF">NWE54_15050</name>
</gene>
<accession>A0A9E7ZHV3</accession>
<reference evidence="1" key="1">
    <citation type="submission" date="2022-08" db="EMBL/GenBank/DDBJ databases">
        <title>Complete Genome Sequences of 2 Bosea sp. soil isolates.</title>
        <authorList>
            <person name="Alvarez Arevalo M."/>
            <person name="Sterndorff E.B."/>
            <person name="Faurdal D."/>
            <person name="Joergensen T.S."/>
            <person name="Weber T."/>
        </authorList>
    </citation>
    <scope>NUCLEOTIDE SEQUENCE</scope>
    <source>
        <strain evidence="1">NBC_00436</strain>
    </source>
</reference>
<dbReference type="Pfam" id="PF04268">
    <property type="entry name" value="SoxG"/>
    <property type="match status" value="1"/>
</dbReference>
<dbReference type="InterPro" id="IPR027266">
    <property type="entry name" value="TrmE/GcvT-like"/>
</dbReference>
<dbReference type="Gene3D" id="3.30.1360.120">
    <property type="entry name" value="Probable tRNA modification gtpase trme, domain 1"/>
    <property type="match status" value="1"/>
</dbReference>
<dbReference type="InterPro" id="IPR007375">
    <property type="entry name" value="SoxG"/>
</dbReference>
<dbReference type="EMBL" id="CP102774">
    <property type="protein sequence ID" value="UZF85148.1"/>
    <property type="molecule type" value="Genomic_DNA"/>
</dbReference>
<dbReference type="SUPFAM" id="SSF103025">
    <property type="entry name" value="Folate-binding domain"/>
    <property type="match status" value="1"/>
</dbReference>
<proteinExistence type="predicted"/>
<dbReference type="AlphaFoldDB" id="A0A9E7ZHV3"/>
<dbReference type="Gene3D" id="3.30.70.1520">
    <property type="entry name" value="Heterotetrameric sarcosine oxidase"/>
    <property type="match status" value="1"/>
</dbReference>
<organism evidence="1">
    <name type="scientific">Bosea sp. NBC_00436</name>
    <dbReference type="NCBI Taxonomy" id="2969620"/>
    <lineage>
        <taxon>Bacteria</taxon>
        <taxon>Pseudomonadati</taxon>
        <taxon>Pseudomonadota</taxon>
        <taxon>Alphaproteobacteria</taxon>
        <taxon>Hyphomicrobiales</taxon>
        <taxon>Boseaceae</taxon>
        <taxon>Bosea</taxon>
    </lineage>
</organism>
<protein>
    <submittedName>
        <fullName evidence="1">Sarcosine oxidase subunit gamma</fullName>
    </submittedName>
</protein>